<dbReference type="Gene3D" id="3.30.360.10">
    <property type="entry name" value="Dihydrodipicolinate Reductase, domain 2"/>
    <property type="match status" value="1"/>
</dbReference>
<organism evidence="3 4">
    <name type="scientific">Candidatus Pristimantibacillus lignocellulolyticus</name>
    <dbReference type="NCBI Taxonomy" id="2994561"/>
    <lineage>
        <taxon>Bacteria</taxon>
        <taxon>Bacillati</taxon>
        <taxon>Bacillota</taxon>
        <taxon>Bacilli</taxon>
        <taxon>Bacillales</taxon>
        <taxon>Paenibacillaceae</taxon>
        <taxon>Candidatus Pristimantibacillus</taxon>
    </lineage>
</organism>
<dbReference type="InterPro" id="IPR000683">
    <property type="entry name" value="Gfo/Idh/MocA-like_OxRdtase_N"/>
</dbReference>
<feature type="domain" description="Gfo/Idh/MocA-like oxidoreductase N-terminal" evidence="1">
    <location>
        <begin position="3"/>
        <end position="122"/>
    </location>
</feature>
<evidence type="ECO:0000313" key="3">
    <source>
        <dbReference type="EMBL" id="URN96620.1"/>
    </source>
</evidence>
<dbReference type="PANTHER" id="PTHR43377">
    <property type="entry name" value="BILIVERDIN REDUCTASE A"/>
    <property type="match status" value="1"/>
</dbReference>
<evidence type="ECO:0000259" key="1">
    <source>
        <dbReference type="Pfam" id="PF01408"/>
    </source>
</evidence>
<name>A0A9J6ZKN0_9BACL</name>
<dbReference type="Gene3D" id="3.40.50.720">
    <property type="entry name" value="NAD(P)-binding Rossmann-like Domain"/>
    <property type="match status" value="1"/>
</dbReference>
<accession>A0A9J6ZKN0</accession>
<dbReference type="Proteomes" id="UP001056756">
    <property type="component" value="Chromosome"/>
</dbReference>
<dbReference type="SUPFAM" id="SSF55347">
    <property type="entry name" value="Glyceraldehyde-3-phosphate dehydrogenase-like, C-terminal domain"/>
    <property type="match status" value="1"/>
</dbReference>
<protein>
    <submittedName>
        <fullName evidence="3">Gfo/Idh/MocA family oxidoreductase</fullName>
    </submittedName>
</protein>
<sequence length="323" mass="35110">MSLNVGIIGTGWFADKHAHLLYGQEGVKVTAIAGSSQKKADQFASNFNDAKGYDNVDDMLDAGELDAVYICTPPFAHGHFEQSLIERNIPFLVEKPLSSEAGLPKQLLQQIEDKQLITSVGYHFRYMDSALKAKQLLAERNIAVSLGYWMGDAPGGTWWRRQELSGGQFVEQTTHIVDLLRYLVGEVTEVYAAYSEGILSKQDSKANVADAGTVTLKLSNGTIATISNTCIVPAGHESGLHIYTNAGKLEIGHGGVKDITTASTTVYHNQSNPYENEAIAFLHAVRTGDVSLIRSNYSDAYRTHQVTMAANESASTGQVIKLV</sequence>
<feature type="domain" description="GFO/IDH/MocA-like oxidoreductase" evidence="2">
    <location>
        <begin position="142"/>
        <end position="250"/>
    </location>
</feature>
<dbReference type="AlphaFoldDB" id="A0A9J6ZKN0"/>
<evidence type="ECO:0000259" key="2">
    <source>
        <dbReference type="Pfam" id="PF22725"/>
    </source>
</evidence>
<gene>
    <name evidence="3" type="ORF">NAG76_10510</name>
</gene>
<dbReference type="InterPro" id="IPR036291">
    <property type="entry name" value="NAD(P)-bd_dom_sf"/>
</dbReference>
<dbReference type="Pfam" id="PF22725">
    <property type="entry name" value="GFO_IDH_MocA_C3"/>
    <property type="match status" value="1"/>
</dbReference>
<dbReference type="PANTHER" id="PTHR43377:SF1">
    <property type="entry name" value="BILIVERDIN REDUCTASE A"/>
    <property type="match status" value="1"/>
</dbReference>
<dbReference type="InterPro" id="IPR051450">
    <property type="entry name" value="Gfo/Idh/MocA_Oxidoreductases"/>
</dbReference>
<dbReference type="Pfam" id="PF01408">
    <property type="entry name" value="GFO_IDH_MocA"/>
    <property type="match status" value="1"/>
</dbReference>
<reference evidence="3" key="1">
    <citation type="submission" date="2022-05" db="EMBL/GenBank/DDBJ databases">
        <title>Novel bacterial taxa in a minimal lignocellulolytic consortium and its capacity to transform plastics disclosed by genome-resolved metagenomics.</title>
        <authorList>
            <person name="Rodriguez C.A.D."/>
            <person name="Diaz-Garcia L."/>
            <person name="Herrera K."/>
            <person name="Tarazona N.A."/>
            <person name="Sproer C."/>
            <person name="Overmann J."/>
            <person name="Jimenez D.J."/>
        </authorList>
    </citation>
    <scope>NUCLEOTIDE SEQUENCE</scope>
    <source>
        <strain evidence="3">MAG5</strain>
    </source>
</reference>
<dbReference type="SUPFAM" id="SSF51735">
    <property type="entry name" value="NAD(P)-binding Rossmann-fold domains"/>
    <property type="match status" value="1"/>
</dbReference>
<dbReference type="KEGG" id="plig:NAG76_10510"/>
<evidence type="ECO:0000313" key="4">
    <source>
        <dbReference type="Proteomes" id="UP001056756"/>
    </source>
</evidence>
<dbReference type="InterPro" id="IPR055170">
    <property type="entry name" value="GFO_IDH_MocA-like_dom"/>
</dbReference>
<dbReference type="EMBL" id="CP097899">
    <property type="protein sequence ID" value="URN96620.1"/>
    <property type="molecule type" value="Genomic_DNA"/>
</dbReference>
<proteinExistence type="predicted"/>
<dbReference type="GO" id="GO:0000166">
    <property type="term" value="F:nucleotide binding"/>
    <property type="evidence" value="ECO:0007669"/>
    <property type="project" value="InterPro"/>
</dbReference>